<dbReference type="GO" id="GO:0006367">
    <property type="term" value="P:transcription initiation at RNA polymerase II promoter"/>
    <property type="evidence" value="ECO:0000318"/>
    <property type="project" value="GO_Central"/>
</dbReference>
<dbReference type="VEuPathDB" id="VectorBase:AGAMI1_004348"/>
<dbReference type="GO" id="GO:0046982">
    <property type="term" value="F:protein heterodimerization activity"/>
    <property type="evidence" value="ECO:0007669"/>
    <property type="project" value="InterPro"/>
</dbReference>
<dbReference type="VEuPathDB" id="VectorBase:AGAP029549"/>
<dbReference type="CDD" id="cd08045">
    <property type="entry name" value="HFD_TAF4"/>
    <property type="match status" value="1"/>
</dbReference>
<dbReference type="PROSITE" id="PS51119">
    <property type="entry name" value="TAFH"/>
    <property type="match status" value="1"/>
</dbReference>
<feature type="region of interest" description="Disordered" evidence="6">
    <location>
        <begin position="1280"/>
        <end position="1314"/>
    </location>
</feature>
<feature type="region of interest" description="Disordered" evidence="6">
    <location>
        <begin position="252"/>
        <end position="271"/>
    </location>
</feature>
<dbReference type="PANTHER" id="PTHR15138">
    <property type="entry name" value="TRANSCRIPTION INITIATION FACTOR TFIID SUBUNIT 4"/>
    <property type="match status" value="1"/>
</dbReference>
<keyword evidence="8" id="KW-1185">Reference proteome</keyword>
<dbReference type="InterPro" id="IPR003894">
    <property type="entry name" value="TAFH_NHR1"/>
</dbReference>
<dbReference type="SMART" id="SM00549">
    <property type="entry name" value="TAFH"/>
    <property type="match status" value="1"/>
</dbReference>
<evidence type="ECO:0000256" key="4">
    <source>
        <dbReference type="ARBA" id="ARBA00023163"/>
    </source>
</evidence>
<protein>
    <submittedName>
        <fullName evidence="7">TAFH domain-containing protein</fullName>
    </submittedName>
</protein>
<evidence type="ECO:0000256" key="5">
    <source>
        <dbReference type="ARBA" id="ARBA00023242"/>
    </source>
</evidence>
<reference evidence="7 8" key="2">
    <citation type="journal article" date="2004" name="Trends Parasitol.">
        <title>The Anopheles gambiae genome: an update.</title>
        <authorList>
            <person name="Mongin E."/>
            <person name="Louis C."/>
            <person name="Holt R.A."/>
            <person name="Birney E."/>
            <person name="Collins F.H."/>
        </authorList>
    </citation>
    <scope>NUCLEOTIDE SEQUENCE [LARGE SCALE GENOMIC DNA]</scope>
    <source>
        <strain evidence="7 8">PEST</strain>
    </source>
</reference>
<feature type="region of interest" description="Disordered" evidence="6">
    <location>
        <begin position="1112"/>
        <end position="1140"/>
    </location>
</feature>
<keyword evidence="5" id="KW-0539">Nucleus</keyword>
<dbReference type="InterPro" id="IPR009072">
    <property type="entry name" value="Histone-fold"/>
</dbReference>
<dbReference type="InParanoid" id="A0A453Z0U3"/>
<dbReference type="SUPFAM" id="SSF47113">
    <property type="entry name" value="Histone-fold"/>
    <property type="match status" value="1"/>
</dbReference>
<dbReference type="Gene3D" id="1.20.120.1110">
    <property type="entry name" value="TAFH/NHR1 domain"/>
    <property type="match status" value="1"/>
</dbReference>
<evidence type="ECO:0000313" key="8">
    <source>
        <dbReference type="Proteomes" id="UP000007062"/>
    </source>
</evidence>
<evidence type="ECO:0000313" key="7">
    <source>
        <dbReference type="EnsemblMetazoa" id="AGAP029549-PA"/>
    </source>
</evidence>
<dbReference type="InterPro" id="IPR007900">
    <property type="entry name" value="TAF4_C"/>
</dbReference>
<name>A0A453Z0U3_ANOGA</name>
<dbReference type="Proteomes" id="UP000007062">
    <property type="component" value="Chromosome 2L"/>
</dbReference>
<keyword evidence="3" id="KW-0805">Transcription regulation</keyword>
<dbReference type="FunCoup" id="A0A453Z0U3">
    <property type="interactions" value="2495"/>
</dbReference>
<dbReference type="InterPro" id="IPR045144">
    <property type="entry name" value="TAF4"/>
</dbReference>
<dbReference type="FunFam" id="1.10.20.10:FF:000015">
    <property type="entry name" value="Transcription initiation factor TFIID subunit 4B"/>
    <property type="match status" value="1"/>
</dbReference>
<sequence>MASANFLEEALKSDVDESAVNAIVGTLENQLDVNTNQPPAAGVQQVDGGKRTETTAVLSNGGTATGASSNRSSSASPPTAAAAAAAVSKKHVVVGGGGGLITNGEIVSNNSANHGGSAIINNNTITTNNNNLGKTFVVNASVHSSITSSTTTSGTVIGSGGGSGGVKTVVGGSANNHNSVGSVSVSLSNSNNNNSGGAQQQQHQQQQQQQQHHQLQRNAHPATVVATGGTTGGGGGGTVNIISQQIVVPARSGSGTTVVGGQQHHQHPPPPPFNVPPQQPTNVSSSGNIVLSSNAHHHHIVTSSNMPKNEPVKLVYPAGGPQAVLNMNNNRVTLTPSSLPNGGTLTMSQQPQLIQTSVGGAKTLTGATIQQHQQQQQQATVVNQAGQQQQQQGQQPGQQTIIIKNASGGNTVMNAGAPGIVTVSKPMNNQATPNIVGLPGGVQIVNVRPGAQPTQAQQKTVAAVSPRVVIGSQPIVSTRPPNASAITLSALQGQPGSTLLLKNEQGQFQLLRIGPAPAGTQITPAGLTGSSANQTIRLQTVPATHSSGSGAIIVSSQSITTTPASYISTQPTPVASVAPVPALAAQQNITITHSPSQVGGQPTVLAAQQQQQQQTTTVVATPHSVGQQQSQQQQQQQTVVVTTTPGTTPAQQRNSLDNTKEKCSKFLTNLIELSKREPAKVEQNVRTLIQELVDANVDPAEFCERLERLLNASPQPCLIGFLKKSLPLLRQSLVTKEITIEGINPPSTAVAFGTTALSQIPAQIRPVAPTIVSQNSMVGQTQIRMLTSQSGVTTVPRIGQTTIRPAAPVRIQTPLQQQQQPGGGTTTTIVGPRSITAQQIRPNATTIGHTTIVQTAGGQQLPQTISTTPPALLPIRAPSGTSITRTGATLQIRTTTPVSRTVTSVGGTTVTTGGLGKQLLQSQVNQIRGQTPVASVAAVAAAAAAAASGTTATQVKQVTAITGGGNVVVSLNQVPPPMQPVSGNASIIGGTAVSLVPTMPALTLTSSAVSAVGLSAAGIVSSSSASSSSASSSSSAATTVGPPGGISATVVVNSVPSATPAAAVASAAAPPTGTTSIGTAASGVGGASSSSSSSAATVTTVSTNKTVTAKSQNLSGASKKKAGAASAASGPDAESAASKRAGASAQSQFYHHHASMYGDDDINDVAAMGGVNLAEETQRILGSTEFVGTQIRSCKDEVFLHLPALQSRIRAIIARHGLEEPSNEVAVLISHACQERLKNVVEKLAIIAEHRIDIIKVDPRYEVTKDVRGQIKFLEELDKAEQKRHEEQEREMLMRAAKSRSKTEDPEQAKLKAKAKEMQRAEMEELRQRDANLTALQAIGPRKKPKLEEGASASTTPGVSGISTLSGKAPTPLRPRIKRVNLRDMLFYLEQERETGKSQMLYKAYLK</sequence>
<evidence type="ECO:0000256" key="3">
    <source>
        <dbReference type="ARBA" id="ARBA00023015"/>
    </source>
</evidence>
<accession>A0A453Z0U3</accession>
<dbReference type="SUPFAM" id="SSF158553">
    <property type="entry name" value="TAFH domain-like"/>
    <property type="match status" value="1"/>
</dbReference>
<keyword evidence="4" id="KW-0804">Transcription</keyword>
<feature type="compositionally biased region" description="Basic and acidic residues" evidence="6">
    <location>
        <begin position="1301"/>
        <end position="1314"/>
    </location>
</feature>
<feature type="compositionally biased region" description="Gly residues" evidence="6">
    <location>
        <begin position="229"/>
        <end position="238"/>
    </location>
</feature>
<organism evidence="7 8">
    <name type="scientific">Anopheles gambiae</name>
    <name type="common">African malaria mosquito</name>
    <dbReference type="NCBI Taxonomy" id="7165"/>
    <lineage>
        <taxon>Eukaryota</taxon>
        <taxon>Metazoa</taxon>
        <taxon>Ecdysozoa</taxon>
        <taxon>Arthropoda</taxon>
        <taxon>Hexapoda</taxon>
        <taxon>Insecta</taxon>
        <taxon>Pterygota</taxon>
        <taxon>Neoptera</taxon>
        <taxon>Endopterygota</taxon>
        <taxon>Diptera</taxon>
        <taxon>Nematocera</taxon>
        <taxon>Culicoidea</taxon>
        <taxon>Culicidae</taxon>
        <taxon>Anophelinae</taxon>
        <taxon>Anopheles</taxon>
    </lineage>
</organism>
<reference evidence="7" key="3">
    <citation type="submission" date="2020-05" db="UniProtKB">
        <authorList>
            <consortium name="EnsemblMetazoa"/>
        </authorList>
    </citation>
    <scope>IDENTIFICATION</scope>
    <source>
        <strain evidence="7">PEST</strain>
    </source>
</reference>
<feature type="compositionally biased region" description="Low complexity" evidence="6">
    <location>
        <begin position="168"/>
        <end position="213"/>
    </location>
</feature>
<comment type="similarity">
    <text evidence="2">Belongs to the TAF4 family.</text>
</comment>
<reference evidence="7 8" key="1">
    <citation type="journal article" date="2002" name="Science">
        <title>The genome sequence of the malaria mosquito Anopheles gambiae.</title>
        <authorList>
            <person name="Holt R.A."/>
            <person name="Subramanian G.M."/>
            <person name="Halpern A."/>
            <person name="Sutton G.G."/>
            <person name="Charlab R."/>
            <person name="Nusskern D.R."/>
            <person name="Wincker P."/>
            <person name="Clark A.G."/>
            <person name="Ribeiro J.M."/>
            <person name="Wides R."/>
            <person name="Salzberg S.L."/>
            <person name="Loftus B."/>
            <person name="Yandell M."/>
            <person name="Majoros W.H."/>
            <person name="Rusch D.B."/>
            <person name="Lai Z."/>
            <person name="Kraft C.L."/>
            <person name="Abril J.F."/>
            <person name="Anthouard V."/>
            <person name="Arensburger P."/>
            <person name="Atkinson P.W."/>
            <person name="Baden H."/>
            <person name="de Berardinis V."/>
            <person name="Baldwin D."/>
            <person name="Benes V."/>
            <person name="Biedler J."/>
            <person name="Blass C."/>
            <person name="Bolanos R."/>
            <person name="Boscus D."/>
            <person name="Barnstead M."/>
            <person name="Cai S."/>
            <person name="Center A."/>
            <person name="Chaturverdi K."/>
            <person name="Christophides G.K."/>
            <person name="Chrystal M.A."/>
            <person name="Clamp M."/>
            <person name="Cravchik A."/>
            <person name="Curwen V."/>
            <person name="Dana A."/>
            <person name="Delcher A."/>
            <person name="Dew I."/>
            <person name="Evans C.A."/>
            <person name="Flanigan M."/>
            <person name="Grundschober-Freimoser A."/>
            <person name="Friedli L."/>
            <person name="Gu Z."/>
            <person name="Guan P."/>
            <person name="Guigo R."/>
            <person name="Hillenmeyer M.E."/>
            <person name="Hladun S.L."/>
            <person name="Hogan J.R."/>
            <person name="Hong Y.S."/>
            <person name="Hoover J."/>
            <person name="Jaillon O."/>
            <person name="Ke Z."/>
            <person name="Kodira C."/>
            <person name="Kokoza E."/>
            <person name="Koutsos A."/>
            <person name="Letunic I."/>
            <person name="Levitsky A."/>
            <person name="Liang Y."/>
            <person name="Lin J.J."/>
            <person name="Lobo N.F."/>
            <person name="Lopez J.R."/>
            <person name="Malek J.A."/>
            <person name="McIntosh T.C."/>
            <person name="Meister S."/>
            <person name="Miller J."/>
            <person name="Mobarry C."/>
            <person name="Mongin E."/>
            <person name="Murphy S.D."/>
            <person name="O'Brochta D.A."/>
            <person name="Pfannkoch C."/>
            <person name="Qi R."/>
            <person name="Regier M.A."/>
            <person name="Remington K."/>
            <person name="Shao H."/>
            <person name="Sharakhova M.V."/>
            <person name="Sitter C.D."/>
            <person name="Shetty J."/>
            <person name="Smith T.J."/>
            <person name="Strong R."/>
            <person name="Sun J."/>
            <person name="Thomasova D."/>
            <person name="Ton L.Q."/>
            <person name="Topalis P."/>
            <person name="Tu Z."/>
            <person name="Unger M.F."/>
            <person name="Walenz B."/>
            <person name="Wang A."/>
            <person name="Wang J."/>
            <person name="Wang M."/>
            <person name="Wang X."/>
            <person name="Woodford K.J."/>
            <person name="Wortman J.R."/>
            <person name="Wu M."/>
            <person name="Yao A."/>
            <person name="Zdobnov E.M."/>
            <person name="Zhang H."/>
            <person name="Zhao Q."/>
            <person name="Zhao S."/>
            <person name="Zhu S.C."/>
            <person name="Zhimulev I."/>
            <person name="Coluzzi M."/>
            <person name="della Torre A."/>
            <person name="Roth C.W."/>
            <person name="Louis C."/>
            <person name="Kalush F."/>
            <person name="Mural R.J."/>
            <person name="Myers E.W."/>
            <person name="Adams M.D."/>
            <person name="Smith H.O."/>
            <person name="Broder S."/>
            <person name="Gardner M.J."/>
            <person name="Fraser C.M."/>
            <person name="Birney E."/>
            <person name="Bork P."/>
            <person name="Brey P.T."/>
            <person name="Venter J.C."/>
            <person name="Weissenbach J."/>
            <person name="Kafatos F.C."/>
            <person name="Collins F.H."/>
            <person name="Hoffman S.L."/>
        </authorList>
    </citation>
    <scope>NUCLEOTIDE SEQUENCE [LARGE SCALE GENOMIC DNA]</scope>
    <source>
        <strain evidence="7 8">PEST</strain>
    </source>
</reference>
<dbReference type="FunFam" id="1.20.120.1110:FF:000004">
    <property type="entry name" value="TBP-associated factor 4, isoform F"/>
    <property type="match status" value="1"/>
</dbReference>
<feature type="compositionally biased region" description="Polar residues" evidence="6">
    <location>
        <begin position="1352"/>
        <end position="1366"/>
    </location>
</feature>
<dbReference type="Pfam" id="PF07531">
    <property type="entry name" value="TAFH"/>
    <property type="match status" value="1"/>
</dbReference>
<evidence type="ECO:0000256" key="2">
    <source>
        <dbReference type="ARBA" id="ARBA00006178"/>
    </source>
</evidence>
<feature type="compositionally biased region" description="Low complexity" evidence="6">
    <location>
        <begin position="1112"/>
        <end position="1138"/>
    </location>
</feature>
<dbReference type="GO" id="GO:0005669">
    <property type="term" value="C:transcription factor TFIID complex"/>
    <property type="evidence" value="ECO:0000318"/>
    <property type="project" value="GO_Central"/>
</dbReference>
<feature type="region of interest" description="Disordered" evidence="6">
    <location>
        <begin position="1336"/>
        <end position="1372"/>
    </location>
</feature>
<evidence type="ECO:0000256" key="1">
    <source>
        <dbReference type="ARBA" id="ARBA00004123"/>
    </source>
</evidence>
<dbReference type="Pfam" id="PF05236">
    <property type="entry name" value="TAF4"/>
    <property type="match status" value="1"/>
</dbReference>
<comment type="subcellular location">
    <subcellularLocation>
        <location evidence="1">Nucleus</location>
    </subcellularLocation>
</comment>
<dbReference type="EnsemblMetazoa" id="AGAP029549-RA">
    <property type="protein sequence ID" value="AGAP029549-PA"/>
    <property type="gene ID" value="AGAP029549"/>
</dbReference>
<dbReference type="Gene3D" id="1.10.20.10">
    <property type="entry name" value="Histone, subunit A"/>
    <property type="match status" value="1"/>
</dbReference>
<feature type="region of interest" description="Disordered" evidence="6">
    <location>
        <begin position="168"/>
        <end position="238"/>
    </location>
</feature>
<feature type="compositionally biased region" description="Basic and acidic residues" evidence="6">
    <location>
        <begin position="1280"/>
        <end position="1293"/>
    </location>
</feature>
<proteinExistence type="inferred from homology"/>
<dbReference type="InterPro" id="IPR037249">
    <property type="entry name" value="TAFH/NHR1_dom_sf"/>
</dbReference>
<dbReference type="EMBL" id="AAAB01008960">
    <property type="status" value="NOT_ANNOTATED_CDS"/>
    <property type="molecule type" value="Genomic_DNA"/>
</dbReference>
<dbReference type="PANTHER" id="PTHR15138:SF14">
    <property type="entry name" value="TRANSCRIPTION INITIATION FACTOR TFIID SUBUNIT 4"/>
    <property type="match status" value="1"/>
</dbReference>
<dbReference type="GO" id="GO:0003677">
    <property type="term" value="F:DNA binding"/>
    <property type="evidence" value="ECO:0000318"/>
    <property type="project" value="GO_Central"/>
</dbReference>
<evidence type="ECO:0000256" key="6">
    <source>
        <dbReference type="SAM" id="MobiDB-lite"/>
    </source>
</evidence>